<dbReference type="Gene3D" id="1.10.472.10">
    <property type="entry name" value="Cyclin-like"/>
    <property type="match status" value="1"/>
</dbReference>
<proteinExistence type="inferred from homology"/>
<dbReference type="InterPro" id="IPR048258">
    <property type="entry name" value="Cyclins_cyclin-box"/>
</dbReference>
<gene>
    <name evidence="7" type="ORF">BSTOLATCC_MIC36368</name>
</gene>
<evidence type="ECO:0000256" key="5">
    <source>
        <dbReference type="SAM" id="MobiDB-lite"/>
    </source>
</evidence>
<evidence type="ECO:0000313" key="8">
    <source>
        <dbReference type="Proteomes" id="UP001162131"/>
    </source>
</evidence>
<feature type="region of interest" description="Disordered" evidence="5">
    <location>
        <begin position="1"/>
        <end position="48"/>
    </location>
</feature>
<organism evidence="7 8">
    <name type="scientific">Blepharisma stoltei</name>
    <dbReference type="NCBI Taxonomy" id="1481888"/>
    <lineage>
        <taxon>Eukaryota</taxon>
        <taxon>Sar</taxon>
        <taxon>Alveolata</taxon>
        <taxon>Ciliophora</taxon>
        <taxon>Postciliodesmatophora</taxon>
        <taxon>Heterotrichea</taxon>
        <taxon>Heterotrichida</taxon>
        <taxon>Blepharismidae</taxon>
        <taxon>Blepharisma</taxon>
    </lineage>
</organism>
<dbReference type="InterPro" id="IPR013763">
    <property type="entry name" value="Cyclin-like_dom"/>
</dbReference>
<name>A0AAU9JHJ0_9CILI</name>
<dbReference type="InterPro" id="IPR006671">
    <property type="entry name" value="Cyclin_N"/>
</dbReference>
<evidence type="ECO:0000256" key="3">
    <source>
        <dbReference type="ARBA" id="ARBA00023306"/>
    </source>
</evidence>
<dbReference type="PANTHER" id="PTHR10177">
    <property type="entry name" value="CYCLINS"/>
    <property type="match status" value="1"/>
</dbReference>
<keyword evidence="2 4" id="KW-0195">Cyclin</keyword>
<evidence type="ECO:0000256" key="4">
    <source>
        <dbReference type="RuleBase" id="RU000383"/>
    </source>
</evidence>
<keyword evidence="3" id="KW-0131">Cell cycle</keyword>
<accession>A0AAU9JHJ0</accession>
<keyword evidence="8" id="KW-1185">Reference proteome</keyword>
<dbReference type="SMART" id="SM00385">
    <property type="entry name" value="CYCLIN"/>
    <property type="match status" value="1"/>
</dbReference>
<dbReference type="InterPro" id="IPR039361">
    <property type="entry name" value="Cyclin"/>
</dbReference>
<protein>
    <recommendedName>
        <fullName evidence="6">Cyclin-like domain-containing protein</fullName>
    </recommendedName>
</protein>
<dbReference type="InterPro" id="IPR036915">
    <property type="entry name" value="Cyclin-like_sf"/>
</dbReference>
<dbReference type="EMBL" id="CAJZBQ010000036">
    <property type="protein sequence ID" value="CAG9324582.1"/>
    <property type="molecule type" value="Genomic_DNA"/>
</dbReference>
<dbReference type="GO" id="GO:0051301">
    <property type="term" value="P:cell division"/>
    <property type="evidence" value="ECO:0007669"/>
    <property type="project" value="UniProtKB-KW"/>
</dbReference>
<feature type="domain" description="Cyclin-like" evidence="6">
    <location>
        <begin position="175"/>
        <end position="260"/>
    </location>
</feature>
<evidence type="ECO:0000256" key="2">
    <source>
        <dbReference type="ARBA" id="ARBA00023127"/>
    </source>
</evidence>
<dbReference type="AlphaFoldDB" id="A0AAU9JHJ0"/>
<reference evidence="7" key="1">
    <citation type="submission" date="2021-09" db="EMBL/GenBank/DDBJ databases">
        <authorList>
            <consortium name="AG Swart"/>
            <person name="Singh M."/>
            <person name="Singh A."/>
            <person name="Seah K."/>
            <person name="Emmerich C."/>
        </authorList>
    </citation>
    <scope>NUCLEOTIDE SEQUENCE</scope>
    <source>
        <strain evidence="7">ATCC30299</strain>
    </source>
</reference>
<dbReference type="FunFam" id="1.10.472.10:FF:000001">
    <property type="entry name" value="G2/mitotic-specific cyclin"/>
    <property type="match status" value="1"/>
</dbReference>
<dbReference type="Proteomes" id="UP001162131">
    <property type="component" value="Unassembled WGS sequence"/>
</dbReference>
<keyword evidence="1" id="KW-0132">Cell division</keyword>
<evidence type="ECO:0000256" key="1">
    <source>
        <dbReference type="ARBA" id="ARBA00022618"/>
    </source>
</evidence>
<dbReference type="SUPFAM" id="SSF47954">
    <property type="entry name" value="Cyclin-like"/>
    <property type="match status" value="1"/>
</dbReference>
<sequence>MQKIPTDIKNPRHSRKQTLDANSIPKENKIVSTNQQKLKNPANPKYLRERHPSVNFSTKNQPNSPIDFECNEILEVISYPYKSNSSGEHIFDCDQLLTPKGSSSFIQEVHGVQPPPPEYEPLQIEEISEPSLWKPENKEYVNSMLEKEYEYMPNPFALQSVQTNITATMRVILYDWMMEVSSEFTLKRETFHLAITYVDRFLSAHKGIKKEEFQLIGLTAMYIAAKIEEVYPPKISDWAKSADNGYSLASIKMMEKIMLSRLEWKVFPSTIYNWINWLMSQWDRFVEYHFGCVNYNKLKDFDHLAQEEKKREQKKFEKRMIVFKNSNQQAYKRFRESLQILDIGVLCPGITKITPRTGAAGLLYLMISKYFYETNYTLLYYTGPDYQESAPCMALNECNNISMCFGDEGIGPIGLEDHREAQNFENASVVQELYSGFISSACDIKNIEDIYEAVAFFHPYLEFEVVYELPLVCKVQSKAKLESHYEEFLAYQTHNVNNVEFVTQKLREQK</sequence>
<comment type="similarity">
    <text evidence="4">Belongs to the cyclin family.</text>
</comment>
<evidence type="ECO:0000313" key="7">
    <source>
        <dbReference type="EMBL" id="CAG9324582.1"/>
    </source>
</evidence>
<evidence type="ECO:0000259" key="6">
    <source>
        <dbReference type="SMART" id="SM00385"/>
    </source>
</evidence>
<dbReference type="Pfam" id="PF00134">
    <property type="entry name" value="Cyclin_N"/>
    <property type="match status" value="1"/>
</dbReference>
<dbReference type="PROSITE" id="PS00292">
    <property type="entry name" value="CYCLINS"/>
    <property type="match status" value="1"/>
</dbReference>
<comment type="caution">
    <text evidence="7">The sequence shown here is derived from an EMBL/GenBank/DDBJ whole genome shotgun (WGS) entry which is preliminary data.</text>
</comment>